<gene>
    <name evidence="1" type="ORF">GCM10022402_37940</name>
</gene>
<sequence>MFVDLAIMEAELAERFFDGGVEGLAGYALRATFGGDPDVHGDLGVTH</sequence>
<name>A0ABP7G457_9ACTN</name>
<accession>A0ABP7G457</accession>
<keyword evidence="2" id="KW-1185">Reference proteome</keyword>
<evidence type="ECO:0000313" key="2">
    <source>
        <dbReference type="Proteomes" id="UP001500908"/>
    </source>
</evidence>
<dbReference type="Proteomes" id="UP001500908">
    <property type="component" value="Unassembled WGS sequence"/>
</dbReference>
<reference evidence="2" key="1">
    <citation type="journal article" date="2019" name="Int. J. Syst. Evol. Microbiol.">
        <title>The Global Catalogue of Microorganisms (GCM) 10K type strain sequencing project: providing services to taxonomists for standard genome sequencing and annotation.</title>
        <authorList>
            <consortium name="The Broad Institute Genomics Platform"/>
            <consortium name="The Broad Institute Genome Sequencing Center for Infectious Disease"/>
            <person name="Wu L."/>
            <person name="Ma J."/>
        </authorList>
    </citation>
    <scope>NUCLEOTIDE SEQUENCE [LARGE SCALE GENOMIC DNA]</scope>
    <source>
        <strain evidence="2">JCM 17137</strain>
    </source>
</reference>
<proteinExistence type="predicted"/>
<comment type="caution">
    <text evidence="1">The sequence shown here is derived from an EMBL/GenBank/DDBJ whole genome shotgun (WGS) entry which is preliminary data.</text>
</comment>
<protein>
    <submittedName>
        <fullName evidence="1">Uncharacterized protein</fullName>
    </submittedName>
</protein>
<evidence type="ECO:0000313" key="1">
    <source>
        <dbReference type="EMBL" id="GAA3755841.1"/>
    </source>
</evidence>
<dbReference type="EMBL" id="BAABDD010000022">
    <property type="protein sequence ID" value="GAA3755841.1"/>
    <property type="molecule type" value="Genomic_DNA"/>
</dbReference>
<organism evidence="1 2">
    <name type="scientific">Salinactinospora qingdaonensis</name>
    <dbReference type="NCBI Taxonomy" id="702744"/>
    <lineage>
        <taxon>Bacteria</taxon>
        <taxon>Bacillati</taxon>
        <taxon>Actinomycetota</taxon>
        <taxon>Actinomycetes</taxon>
        <taxon>Streptosporangiales</taxon>
        <taxon>Nocardiopsidaceae</taxon>
        <taxon>Salinactinospora</taxon>
    </lineage>
</organism>